<dbReference type="Pfam" id="PF25043">
    <property type="entry name" value="DUF7788"/>
    <property type="match status" value="1"/>
</dbReference>
<sequence>MDCSIGLSLLLAEVANLPFNGAFITFSATPAVEKIDLNKPLHEKYHELSQANWNMTTNFTAVFEDLILPMAIENELTQESMVKRGFVFSDMQFDHACHGGQSAWKSSYERVQKVFTDSGYEMPELAFWNLAGGRAGYTGYGDPTAPKPLTADMEGVAMVSGYSQAMLKVFLEKGVFEEDEDEEEGDDGVVEVGTRAKRRKIDPLSTVRKAVSHKAYAMLKVVD</sequence>
<keyword evidence="3" id="KW-1185">Reference proteome</keyword>
<evidence type="ECO:0000313" key="2">
    <source>
        <dbReference type="EMBL" id="KAK3312036.1"/>
    </source>
</evidence>
<accession>A0AAE0HU53</accession>
<gene>
    <name evidence="2" type="ORF">B0H66DRAFT_578695</name>
</gene>
<dbReference type="Proteomes" id="UP001283341">
    <property type="component" value="Unassembled WGS sequence"/>
</dbReference>
<organism evidence="2 3">
    <name type="scientific">Apodospora peruviana</name>
    <dbReference type="NCBI Taxonomy" id="516989"/>
    <lineage>
        <taxon>Eukaryota</taxon>
        <taxon>Fungi</taxon>
        <taxon>Dikarya</taxon>
        <taxon>Ascomycota</taxon>
        <taxon>Pezizomycotina</taxon>
        <taxon>Sordariomycetes</taxon>
        <taxon>Sordariomycetidae</taxon>
        <taxon>Sordariales</taxon>
        <taxon>Lasiosphaeriaceae</taxon>
        <taxon>Apodospora</taxon>
    </lineage>
</organism>
<comment type="caution">
    <text evidence="2">The sequence shown here is derived from an EMBL/GenBank/DDBJ whole genome shotgun (WGS) entry which is preliminary data.</text>
</comment>
<evidence type="ECO:0000259" key="1">
    <source>
        <dbReference type="Pfam" id="PF25043"/>
    </source>
</evidence>
<reference evidence="2" key="1">
    <citation type="journal article" date="2023" name="Mol. Phylogenet. Evol.">
        <title>Genome-scale phylogeny and comparative genomics of the fungal order Sordariales.</title>
        <authorList>
            <person name="Hensen N."/>
            <person name="Bonometti L."/>
            <person name="Westerberg I."/>
            <person name="Brannstrom I.O."/>
            <person name="Guillou S."/>
            <person name="Cros-Aarteil S."/>
            <person name="Calhoun S."/>
            <person name="Haridas S."/>
            <person name="Kuo A."/>
            <person name="Mondo S."/>
            <person name="Pangilinan J."/>
            <person name="Riley R."/>
            <person name="LaButti K."/>
            <person name="Andreopoulos B."/>
            <person name="Lipzen A."/>
            <person name="Chen C."/>
            <person name="Yan M."/>
            <person name="Daum C."/>
            <person name="Ng V."/>
            <person name="Clum A."/>
            <person name="Steindorff A."/>
            <person name="Ohm R.A."/>
            <person name="Martin F."/>
            <person name="Silar P."/>
            <person name="Natvig D.O."/>
            <person name="Lalanne C."/>
            <person name="Gautier V."/>
            <person name="Ament-Velasquez S.L."/>
            <person name="Kruys A."/>
            <person name="Hutchinson M.I."/>
            <person name="Powell A.J."/>
            <person name="Barry K."/>
            <person name="Miller A.N."/>
            <person name="Grigoriev I.V."/>
            <person name="Debuchy R."/>
            <person name="Gladieux P."/>
            <person name="Hiltunen Thoren M."/>
            <person name="Johannesson H."/>
        </authorList>
    </citation>
    <scope>NUCLEOTIDE SEQUENCE</scope>
    <source>
        <strain evidence="2">CBS 118394</strain>
    </source>
</reference>
<dbReference type="EMBL" id="JAUEDM010000010">
    <property type="protein sequence ID" value="KAK3312036.1"/>
    <property type="molecule type" value="Genomic_DNA"/>
</dbReference>
<dbReference type="PANTHER" id="PTHR31373">
    <property type="entry name" value="OS06G0652100 PROTEIN"/>
    <property type="match status" value="1"/>
</dbReference>
<protein>
    <recommendedName>
        <fullName evidence="1">DUF7788 domain-containing protein</fullName>
    </recommendedName>
</protein>
<dbReference type="InterPro" id="IPR056690">
    <property type="entry name" value="DUF7788"/>
</dbReference>
<evidence type="ECO:0000313" key="3">
    <source>
        <dbReference type="Proteomes" id="UP001283341"/>
    </source>
</evidence>
<name>A0AAE0HU53_9PEZI</name>
<dbReference type="PANTHER" id="PTHR31373:SF27">
    <property type="entry name" value="TROVE DOMAIN-CONTAINING PROTEIN"/>
    <property type="match status" value="1"/>
</dbReference>
<reference evidence="2" key="2">
    <citation type="submission" date="2023-06" db="EMBL/GenBank/DDBJ databases">
        <authorList>
            <consortium name="Lawrence Berkeley National Laboratory"/>
            <person name="Haridas S."/>
            <person name="Hensen N."/>
            <person name="Bonometti L."/>
            <person name="Westerberg I."/>
            <person name="Brannstrom I.O."/>
            <person name="Guillou S."/>
            <person name="Cros-Aarteil S."/>
            <person name="Calhoun S."/>
            <person name="Kuo A."/>
            <person name="Mondo S."/>
            <person name="Pangilinan J."/>
            <person name="Riley R."/>
            <person name="Labutti K."/>
            <person name="Andreopoulos B."/>
            <person name="Lipzen A."/>
            <person name="Chen C."/>
            <person name="Yanf M."/>
            <person name="Daum C."/>
            <person name="Ng V."/>
            <person name="Clum A."/>
            <person name="Steindorff A."/>
            <person name="Ohm R."/>
            <person name="Martin F."/>
            <person name="Silar P."/>
            <person name="Natvig D."/>
            <person name="Lalanne C."/>
            <person name="Gautier V."/>
            <person name="Ament-Velasquez S.L."/>
            <person name="Kruys A."/>
            <person name="Hutchinson M.I."/>
            <person name="Powell A.J."/>
            <person name="Barry K."/>
            <person name="Miller A.N."/>
            <person name="Grigoriev I.V."/>
            <person name="Debuchy R."/>
            <person name="Gladieux P."/>
            <person name="Thoren M.H."/>
            <person name="Johannesson H."/>
        </authorList>
    </citation>
    <scope>NUCLEOTIDE SEQUENCE</scope>
    <source>
        <strain evidence="2">CBS 118394</strain>
    </source>
</reference>
<feature type="domain" description="DUF7788" evidence="1">
    <location>
        <begin position="1"/>
        <end position="211"/>
    </location>
</feature>
<dbReference type="InterPro" id="IPR011205">
    <property type="entry name" value="UCP015417_vWA"/>
</dbReference>
<proteinExistence type="predicted"/>
<dbReference type="AlphaFoldDB" id="A0AAE0HU53"/>